<feature type="domain" description="UPF0029" evidence="3">
    <location>
        <begin position="144"/>
        <end position="191"/>
    </location>
</feature>
<name>A0A420WZQ7_9GAMM</name>
<evidence type="ECO:0000256" key="1">
    <source>
        <dbReference type="ARBA" id="ARBA00007665"/>
    </source>
</evidence>
<dbReference type="InterPro" id="IPR020568">
    <property type="entry name" value="Ribosomal_Su5_D2-typ_SF"/>
</dbReference>
<gene>
    <name evidence="4" type="ORF">C7446_0745</name>
</gene>
<reference evidence="4 5" key="1">
    <citation type="submission" date="2018-10" db="EMBL/GenBank/DDBJ databases">
        <title>Genomic Encyclopedia of Type Strains, Phase IV (KMG-IV): sequencing the most valuable type-strain genomes for metagenomic binning, comparative biology and taxonomic classification.</title>
        <authorList>
            <person name="Goeker M."/>
        </authorList>
    </citation>
    <scope>NUCLEOTIDE SEQUENCE [LARGE SCALE GENOMIC DNA]</scope>
    <source>
        <strain evidence="4 5">DSM 23229</strain>
    </source>
</reference>
<dbReference type="Pfam" id="PF01205">
    <property type="entry name" value="Impact_N"/>
    <property type="match status" value="1"/>
</dbReference>
<dbReference type="AlphaFoldDB" id="A0A420WZQ7"/>
<dbReference type="GO" id="GO:0032561">
    <property type="term" value="F:guanyl ribonucleotide binding"/>
    <property type="evidence" value="ECO:0007669"/>
    <property type="project" value="UniProtKB-ARBA"/>
</dbReference>
<dbReference type="PANTHER" id="PTHR16301:SF20">
    <property type="entry name" value="IMPACT FAMILY MEMBER YIGZ"/>
    <property type="match status" value="1"/>
</dbReference>
<dbReference type="SUPFAM" id="SSF54980">
    <property type="entry name" value="EF-G C-terminal domain-like"/>
    <property type="match status" value="1"/>
</dbReference>
<dbReference type="InterPro" id="IPR023582">
    <property type="entry name" value="Impact"/>
</dbReference>
<evidence type="ECO:0000313" key="5">
    <source>
        <dbReference type="Proteomes" id="UP000281975"/>
    </source>
</evidence>
<dbReference type="GO" id="GO:0043168">
    <property type="term" value="F:anion binding"/>
    <property type="evidence" value="ECO:0007669"/>
    <property type="project" value="UniProtKB-ARBA"/>
</dbReference>
<dbReference type="SUPFAM" id="SSF54211">
    <property type="entry name" value="Ribosomal protein S5 domain 2-like"/>
    <property type="match status" value="1"/>
</dbReference>
<proteinExistence type="inferred from homology"/>
<evidence type="ECO:0000259" key="2">
    <source>
        <dbReference type="Pfam" id="PF01205"/>
    </source>
</evidence>
<evidence type="ECO:0000259" key="3">
    <source>
        <dbReference type="Pfam" id="PF09186"/>
    </source>
</evidence>
<feature type="domain" description="Impact N-terminal" evidence="2">
    <location>
        <begin position="21"/>
        <end position="127"/>
    </location>
</feature>
<accession>A0A420WZQ7</accession>
<organism evidence="4 5">
    <name type="scientific">Kushneria sinocarnis</name>
    <dbReference type="NCBI Taxonomy" id="595502"/>
    <lineage>
        <taxon>Bacteria</taxon>
        <taxon>Pseudomonadati</taxon>
        <taxon>Pseudomonadota</taxon>
        <taxon>Gammaproteobacteria</taxon>
        <taxon>Oceanospirillales</taxon>
        <taxon>Halomonadaceae</taxon>
        <taxon>Kushneria</taxon>
    </lineage>
</organism>
<dbReference type="GO" id="GO:0005737">
    <property type="term" value="C:cytoplasm"/>
    <property type="evidence" value="ECO:0007669"/>
    <property type="project" value="TreeGrafter"/>
</dbReference>
<comment type="caution">
    <text evidence="4">The sequence shown here is derived from an EMBL/GenBank/DDBJ whole genome shotgun (WGS) entry which is preliminary data.</text>
</comment>
<dbReference type="Gene3D" id="3.30.70.240">
    <property type="match status" value="1"/>
</dbReference>
<dbReference type="PANTHER" id="PTHR16301">
    <property type="entry name" value="IMPACT-RELATED"/>
    <property type="match status" value="1"/>
</dbReference>
<dbReference type="InterPro" id="IPR015269">
    <property type="entry name" value="UPF0029_Impact_C"/>
</dbReference>
<keyword evidence="5" id="KW-1185">Reference proteome</keyword>
<protein>
    <submittedName>
        <fullName evidence="4">Putative YigZ family protein</fullName>
    </submittedName>
</protein>
<dbReference type="GO" id="GO:0017111">
    <property type="term" value="F:ribonucleoside triphosphate phosphatase activity"/>
    <property type="evidence" value="ECO:0007669"/>
    <property type="project" value="UniProtKB-ARBA"/>
</dbReference>
<dbReference type="InterPro" id="IPR001498">
    <property type="entry name" value="Impact_N"/>
</dbReference>
<comment type="similarity">
    <text evidence="1">Belongs to the IMPACT family.</text>
</comment>
<sequence length="208" mass="22591">MRYRTPAITTDHCHMAELEVQKSRFIGWCAAAETPDDARRLLELARCHHPDASHHCLAFIAGPPGEQQAIGFADDGEPGGTAGRPMYQVLEGSGLGRIACVVIRYFGGIKLGTGGLARAYSRTVAHTLTDLPTRLQVPRRELRVEVDFADEHRLRGWLGEREGDIVQADYGADGVTLVVAWPEDGDDDFSALASHLGGRLVLHDPAAT</sequence>
<dbReference type="InterPro" id="IPR035647">
    <property type="entry name" value="EFG_III/V"/>
</dbReference>
<dbReference type="InterPro" id="IPR036956">
    <property type="entry name" value="Impact_N_sf"/>
</dbReference>
<dbReference type="Gene3D" id="3.30.230.30">
    <property type="entry name" value="Impact, N-terminal domain"/>
    <property type="match status" value="1"/>
</dbReference>
<dbReference type="Pfam" id="PF09186">
    <property type="entry name" value="DUF1949"/>
    <property type="match status" value="1"/>
</dbReference>
<dbReference type="EMBL" id="RBIN01000002">
    <property type="protein sequence ID" value="RKR06750.1"/>
    <property type="molecule type" value="Genomic_DNA"/>
</dbReference>
<dbReference type="GO" id="GO:0006446">
    <property type="term" value="P:regulation of translational initiation"/>
    <property type="evidence" value="ECO:0007669"/>
    <property type="project" value="TreeGrafter"/>
</dbReference>
<dbReference type="Proteomes" id="UP000281975">
    <property type="component" value="Unassembled WGS sequence"/>
</dbReference>
<dbReference type="RefSeq" id="WP_245977652.1">
    <property type="nucleotide sequence ID" value="NZ_RBIN01000002.1"/>
</dbReference>
<evidence type="ECO:0000313" key="4">
    <source>
        <dbReference type="EMBL" id="RKR06750.1"/>
    </source>
</evidence>